<proteinExistence type="inferred from homology"/>
<evidence type="ECO:0000256" key="2">
    <source>
        <dbReference type="ARBA" id="ARBA00023002"/>
    </source>
</evidence>
<dbReference type="AlphaFoldDB" id="A0A3Q8X4D8"/>
<evidence type="ECO:0000313" key="5">
    <source>
        <dbReference type="Proteomes" id="UP000272528"/>
    </source>
</evidence>
<dbReference type="Pfam" id="PF02525">
    <property type="entry name" value="Flavodoxin_2"/>
    <property type="match status" value="1"/>
</dbReference>
<sequence>MKHLVVIAHPNPESFNHAIAKRFTSALQEKGHEVAIRDLYGIGFEAVLSMRDFAASRAGDTPSDIRAEQQMISDADVLTWIYPIWWTGLPAILKGYVDRVFAYGYAYKYSEGGDIEKLLVGKKGYSINTHGTPIDIYQSIGMLGALQKTSDTGIFDFCGIETVGHLFFGSVPQVDDDAREGMLKRVEDEVGRLF</sequence>
<evidence type="ECO:0000313" key="4">
    <source>
        <dbReference type="EMBL" id="AZN40180.1"/>
    </source>
</evidence>
<evidence type="ECO:0000259" key="3">
    <source>
        <dbReference type="Pfam" id="PF02525"/>
    </source>
</evidence>
<dbReference type="OrthoDB" id="9798454at2"/>
<organism evidence="4 5">
    <name type="scientific">Paenibacillus albus</name>
    <dbReference type="NCBI Taxonomy" id="2495582"/>
    <lineage>
        <taxon>Bacteria</taxon>
        <taxon>Bacillati</taxon>
        <taxon>Bacillota</taxon>
        <taxon>Bacilli</taxon>
        <taxon>Bacillales</taxon>
        <taxon>Paenibacillaceae</taxon>
        <taxon>Paenibacillus</taxon>
    </lineage>
</organism>
<name>A0A3Q8X4D8_9BACL</name>
<keyword evidence="2" id="KW-0560">Oxidoreductase</keyword>
<dbReference type="InterPro" id="IPR003680">
    <property type="entry name" value="Flavodoxin_fold"/>
</dbReference>
<dbReference type="PANTHER" id="PTHR10204">
    <property type="entry name" value="NAD P H OXIDOREDUCTASE-RELATED"/>
    <property type="match status" value="1"/>
</dbReference>
<dbReference type="InterPro" id="IPR051545">
    <property type="entry name" value="NAD(P)H_dehydrogenase_qn"/>
</dbReference>
<accession>A0A3Q8X4D8</accession>
<comment type="similarity">
    <text evidence="1">Belongs to the NAD(P)H dehydrogenase (quinone) family.</text>
</comment>
<dbReference type="KEGG" id="palb:EJC50_11345"/>
<dbReference type="GO" id="GO:0005829">
    <property type="term" value="C:cytosol"/>
    <property type="evidence" value="ECO:0007669"/>
    <property type="project" value="TreeGrafter"/>
</dbReference>
<dbReference type="SUPFAM" id="SSF52218">
    <property type="entry name" value="Flavoproteins"/>
    <property type="match status" value="1"/>
</dbReference>
<dbReference type="EMBL" id="CP034437">
    <property type="protein sequence ID" value="AZN40180.1"/>
    <property type="molecule type" value="Genomic_DNA"/>
</dbReference>
<dbReference type="Proteomes" id="UP000272528">
    <property type="component" value="Chromosome"/>
</dbReference>
<evidence type="ECO:0000256" key="1">
    <source>
        <dbReference type="ARBA" id="ARBA00006252"/>
    </source>
</evidence>
<protein>
    <submittedName>
        <fullName evidence="4">Flavodoxin family protein</fullName>
    </submittedName>
</protein>
<feature type="domain" description="Flavodoxin-like fold" evidence="3">
    <location>
        <begin position="1"/>
        <end position="188"/>
    </location>
</feature>
<dbReference type="InterPro" id="IPR029039">
    <property type="entry name" value="Flavoprotein-like_sf"/>
</dbReference>
<dbReference type="Gene3D" id="3.40.50.360">
    <property type="match status" value="1"/>
</dbReference>
<dbReference type="PANTHER" id="PTHR10204:SF34">
    <property type="entry name" value="NAD(P)H DEHYDROGENASE [QUINONE] 1 ISOFORM 1"/>
    <property type="match status" value="1"/>
</dbReference>
<dbReference type="GO" id="GO:0003955">
    <property type="term" value="F:NAD(P)H dehydrogenase (quinone) activity"/>
    <property type="evidence" value="ECO:0007669"/>
    <property type="project" value="TreeGrafter"/>
</dbReference>
<dbReference type="RefSeq" id="WP_126015416.1">
    <property type="nucleotide sequence ID" value="NZ_CP034437.1"/>
</dbReference>
<reference evidence="5" key="1">
    <citation type="submission" date="2018-12" db="EMBL/GenBank/DDBJ databases">
        <title>Genome sequence of Peanibacillus sp.</title>
        <authorList>
            <person name="Subramani G."/>
            <person name="Srinivasan S."/>
            <person name="Kim M.K."/>
        </authorList>
    </citation>
    <scope>NUCLEOTIDE SEQUENCE [LARGE SCALE GENOMIC DNA]</scope>
    <source>
        <strain evidence="5">18JY67-1</strain>
    </source>
</reference>
<keyword evidence="5" id="KW-1185">Reference proteome</keyword>
<gene>
    <name evidence="4" type="ORF">EJC50_11345</name>
</gene>